<organism evidence="2 3">
    <name type="scientific">Terasakiella brassicae</name>
    <dbReference type="NCBI Taxonomy" id="1634917"/>
    <lineage>
        <taxon>Bacteria</taxon>
        <taxon>Pseudomonadati</taxon>
        <taxon>Pseudomonadota</taxon>
        <taxon>Alphaproteobacteria</taxon>
        <taxon>Rhodospirillales</taxon>
        <taxon>Terasakiellaceae</taxon>
        <taxon>Terasakiella</taxon>
    </lineage>
</organism>
<evidence type="ECO:0000256" key="1">
    <source>
        <dbReference type="SAM" id="MobiDB-lite"/>
    </source>
</evidence>
<gene>
    <name evidence="2" type="ORF">GCM10011332_16150</name>
</gene>
<dbReference type="Proteomes" id="UP000632498">
    <property type="component" value="Unassembled WGS sequence"/>
</dbReference>
<feature type="region of interest" description="Disordered" evidence="1">
    <location>
        <begin position="124"/>
        <end position="170"/>
    </location>
</feature>
<dbReference type="SUPFAM" id="SSF101738">
    <property type="entry name" value="SspB-like"/>
    <property type="match status" value="1"/>
</dbReference>
<feature type="compositionally biased region" description="Acidic residues" evidence="1">
    <location>
        <begin position="124"/>
        <end position="139"/>
    </location>
</feature>
<reference evidence="2" key="2">
    <citation type="submission" date="2020-09" db="EMBL/GenBank/DDBJ databases">
        <authorList>
            <person name="Sun Q."/>
            <person name="Zhou Y."/>
        </authorList>
    </citation>
    <scope>NUCLEOTIDE SEQUENCE</scope>
    <source>
        <strain evidence="2">CGMCC 1.15254</strain>
    </source>
</reference>
<evidence type="ECO:0008006" key="4">
    <source>
        <dbReference type="Google" id="ProtNLM"/>
    </source>
</evidence>
<proteinExistence type="predicted"/>
<dbReference type="Pfam" id="PF04386">
    <property type="entry name" value="SspB"/>
    <property type="match status" value="1"/>
</dbReference>
<dbReference type="InterPro" id="IPR007481">
    <property type="entry name" value="SspB"/>
</dbReference>
<feature type="compositionally biased region" description="Basic and acidic residues" evidence="1">
    <location>
        <begin position="145"/>
        <end position="158"/>
    </location>
</feature>
<dbReference type="AlphaFoldDB" id="A0A917FAR0"/>
<comment type="caution">
    <text evidence="2">The sequence shown here is derived from an EMBL/GenBank/DDBJ whole genome shotgun (WGS) entry which is preliminary data.</text>
</comment>
<dbReference type="RefSeq" id="WP_188663694.1">
    <property type="nucleotide sequence ID" value="NZ_BMHV01000010.1"/>
</dbReference>
<evidence type="ECO:0000313" key="2">
    <source>
        <dbReference type="EMBL" id="GGF63004.1"/>
    </source>
</evidence>
<evidence type="ECO:0000313" key="3">
    <source>
        <dbReference type="Proteomes" id="UP000632498"/>
    </source>
</evidence>
<dbReference type="Gene3D" id="2.30.30.220">
    <property type="entry name" value="SspB-like"/>
    <property type="match status" value="1"/>
</dbReference>
<protein>
    <recommendedName>
        <fullName evidence="4">Stringent starvation protein B</fullName>
    </recommendedName>
</protein>
<dbReference type="InterPro" id="IPR036760">
    <property type="entry name" value="SspB-like_sf"/>
</dbReference>
<name>A0A917FAR0_9PROT</name>
<accession>A0A917FAR0</accession>
<keyword evidence="3" id="KW-1185">Reference proteome</keyword>
<sequence length="170" mass="19815">MDIMDTLRYDRWIEDALKSVVRKALTYCQENGLPGDHHFYITFATDHPDVIMPDSLRDQYPEEITIVIEHEYWDLEVTQDYFDVVLSFSEVKTPIHVPFEAVTGFADPSVKFGLQFKMEMLDPEDLDDDDMMDDDDEDMMQSQSDEEKTSDTPEEGKDNVIALDAFRNKK</sequence>
<dbReference type="EMBL" id="BMHV01000010">
    <property type="protein sequence ID" value="GGF63004.1"/>
    <property type="molecule type" value="Genomic_DNA"/>
</dbReference>
<reference evidence="2" key="1">
    <citation type="journal article" date="2014" name="Int. J. Syst. Evol. Microbiol.">
        <title>Complete genome sequence of Corynebacterium casei LMG S-19264T (=DSM 44701T), isolated from a smear-ripened cheese.</title>
        <authorList>
            <consortium name="US DOE Joint Genome Institute (JGI-PGF)"/>
            <person name="Walter F."/>
            <person name="Albersmeier A."/>
            <person name="Kalinowski J."/>
            <person name="Ruckert C."/>
        </authorList>
    </citation>
    <scope>NUCLEOTIDE SEQUENCE</scope>
    <source>
        <strain evidence="2">CGMCC 1.15254</strain>
    </source>
</reference>